<keyword evidence="1" id="KW-0812">Transmembrane</keyword>
<keyword evidence="1" id="KW-1133">Transmembrane helix</keyword>
<dbReference type="InterPro" id="IPR006860">
    <property type="entry name" value="FecR"/>
</dbReference>
<keyword evidence="4" id="KW-1185">Reference proteome</keyword>
<dbReference type="PIRSF" id="PIRSF018266">
    <property type="entry name" value="FecR"/>
    <property type="match status" value="1"/>
</dbReference>
<evidence type="ECO:0000313" key="4">
    <source>
        <dbReference type="Proteomes" id="UP000476411"/>
    </source>
</evidence>
<dbReference type="Gene3D" id="2.60.120.1440">
    <property type="match status" value="1"/>
</dbReference>
<dbReference type="KEGG" id="chih:GWR21_04500"/>
<dbReference type="Proteomes" id="UP000476411">
    <property type="component" value="Chromosome"/>
</dbReference>
<dbReference type="RefSeq" id="WP_162330591.1">
    <property type="nucleotide sequence ID" value="NZ_CP048113.1"/>
</dbReference>
<reference evidence="3 4" key="1">
    <citation type="submission" date="2020-01" db="EMBL/GenBank/DDBJ databases">
        <title>Complete genome sequence of Chitinophaga sp. H33E-04 isolated from quinoa roots.</title>
        <authorList>
            <person name="Weon H.-Y."/>
            <person name="Lee S.A."/>
        </authorList>
    </citation>
    <scope>NUCLEOTIDE SEQUENCE [LARGE SCALE GENOMIC DNA]</scope>
    <source>
        <strain evidence="3 4">H33E-04</strain>
    </source>
</reference>
<dbReference type="PANTHER" id="PTHR30273:SF2">
    <property type="entry name" value="PROTEIN FECR"/>
    <property type="match status" value="1"/>
</dbReference>
<dbReference type="PANTHER" id="PTHR30273">
    <property type="entry name" value="PERIPLASMIC SIGNAL SENSOR AND SIGMA FACTOR ACTIVATOR FECR-RELATED"/>
    <property type="match status" value="1"/>
</dbReference>
<feature type="domain" description="FecR protein" evidence="2">
    <location>
        <begin position="171"/>
        <end position="265"/>
    </location>
</feature>
<sequence length="374" mass="41813">MENMPLEIEILIIAEIAQTITPDEQKRLNQIRDSDPAVRQFSAELYQSLGDVQTETEEQMDISVKKIIALADAPQRRKRNILVKVRYIPLLLATAACVVIAVVIYAVINMNDKKQVPVFAEQQTGEGYLFDGVKRTALQNKKLTLTGDGHVYLDGVLQQISTDNNSVQQFEINTGRKKIFSIELADGSFIIANAGSTVRIPRQFDSKERAVFINGEAYCTIAPKAGHPFIVNYPTGKVEVLGTEFNINTYGSEKPSVAVVTGSVRMNNEGISRQLNKGEKGTFSNGGYAVNTFDVEETTSWQKNKLVFQNATKKNVEDAFETFYGKKLSFDNSVPDGLGRINIVRTDREEDFILQIPYQLDISVSNDVYYVKMK</sequence>
<dbReference type="GO" id="GO:0016989">
    <property type="term" value="F:sigma factor antagonist activity"/>
    <property type="evidence" value="ECO:0007669"/>
    <property type="project" value="TreeGrafter"/>
</dbReference>
<organism evidence="3 4">
    <name type="scientific">Chitinophaga agri</name>
    <dbReference type="NCBI Taxonomy" id="2703787"/>
    <lineage>
        <taxon>Bacteria</taxon>
        <taxon>Pseudomonadati</taxon>
        <taxon>Bacteroidota</taxon>
        <taxon>Chitinophagia</taxon>
        <taxon>Chitinophagales</taxon>
        <taxon>Chitinophagaceae</taxon>
        <taxon>Chitinophaga</taxon>
    </lineage>
</organism>
<keyword evidence="1" id="KW-0472">Membrane</keyword>
<dbReference type="InterPro" id="IPR012373">
    <property type="entry name" value="Ferrdict_sens_TM"/>
</dbReference>
<name>A0A6B9Z9F2_9BACT</name>
<accession>A0A6B9Z9F2</accession>
<gene>
    <name evidence="3" type="ORF">GWR21_04500</name>
</gene>
<proteinExistence type="predicted"/>
<dbReference type="Pfam" id="PF04773">
    <property type="entry name" value="FecR"/>
    <property type="match status" value="1"/>
</dbReference>
<evidence type="ECO:0000259" key="2">
    <source>
        <dbReference type="Pfam" id="PF04773"/>
    </source>
</evidence>
<protein>
    <submittedName>
        <fullName evidence="3">FecR family protein</fullName>
    </submittedName>
</protein>
<evidence type="ECO:0000256" key="1">
    <source>
        <dbReference type="SAM" id="Phobius"/>
    </source>
</evidence>
<dbReference type="EMBL" id="CP048113">
    <property type="protein sequence ID" value="QHS58888.1"/>
    <property type="molecule type" value="Genomic_DNA"/>
</dbReference>
<feature type="transmembrane region" description="Helical" evidence="1">
    <location>
        <begin position="87"/>
        <end position="108"/>
    </location>
</feature>
<evidence type="ECO:0000313" key="3">
    <source>
        <dbReference type="EMBL" id="QHS58888.1"/>
    </source>
</evidence>
<dbReference type="AlphaFoldDB" id="A0A6B9Z9F2"/>